<name>G9NG32_HYPAI</name>
<evidence type="ECO:0000313" key="4">
    <source>
        <dbReference type="EMBL" id="EHK50244.1"/>
    </source>
</evidence>
<reference evidence="4 5" key="1">
    <citation type="journal article" date="2011" name="Genome Biol.">
        <title>Comparative genome sequence analysis underscores mycoparasitism as the ancestral life style of Trichoderma.</title>
        <authorList>
            <person name="Kubicek C.P."/>
            <person name="Herrera-Estrella A."/>
            <person name="Seidl-Seiboth V."/>
            <person name="Martinez D.A."/>
            <person name="Druzhinina I.S."/>
            <person name="Thon M."/>
            <person name="Zeilinger S."/>
            <person name="Casas-Flores S."/>
            <person name="Horwitz B.A."/>
            <person name="Mukherjee P.K."/>
            <person name="Mukherjee M."/>
            <person name="Kredics L."/>
            <person name="Alcaraz L.D."/>
            <person name="Aerts A."/>
            <person name="Antal Z."/>
            <person name="Atanasova L."/>
            <person name="Cervantes-Badillo M.G."/>
            <person name="Challacombe J."/>
            <person name="Chertkov O."/>
            <person name="McCluskey K."/>
            <person name="Coulpier F."/>
            <person name="Deshpande N."/>
            <person name="von Doehren H."/>
            <person name="Ebbole D.J."/>
            <person name="Esquivel-Naranjo E.U."/>
            <person name="Fekete E."/>
            <person name="Flipphi M."/>
            <person name="Glaser F."/>
            <person name="Gomez-Rodriguez E.Y."/>
            <person name="Gruber S."/>
            <person name="Han C."/>
            <person name="Henrissat B."/>
            <person name="Hermosa R."/>
            <person name="Hernandez-Onate M."/>
            <person name="Karaffa L."/>
            <person name="Kosti I."/>
            <person name="Le Crom S."/>
            <person name="Lindquist E."/>
            <person name="Lucas S."/>
            <person name="Luebeck M."/>
            <person name="Luebeck P.S."/>
            <person name="Margeot A."/>
            <person name="Metz B."/>
            <person name="Misra M."/>
            <person name="Nevalainen H."/>
            <person name="Omann M."/>
            <person name="Packer N."/>
            <person name="Perrone G."/>
            <person name="Uresti-Rivera E.E."/>
            <person name="Salamov A."/>
            <person name="Schmoll M."/>
            <person name="Seiboth B."/>
            <person name="Shapiro H."/>
            <person name="Sukno S."/>
            <person name="Tamayo-Ramos J.A."/>
            <person name="Tisch D."/>
            <person name="Wiest A."/>
            <person name="Wilkinson H.H."/>
            <person name="Zhang M."/>
            <person name="Coutinho P.M."/>
            <person name="Kenerley C.M."/>
            <person name="Monte E."/>
            <person name="Baker S.E."/>
            <person name="Grigoriev I.V."/>
        </authorList>
    </citation>
    <scope>NUCLEOTIDE SEQUENCE [LARGE SCALE GENOMIC DNA]</scope>
    <source>
        <strain evidence="5">ATCC 20476 / IMI 206040</strain>
    </source>
</reference>
<dbReference type="InterPro" id="IPR056823">
    <property type="entry name" value="TEN-like_YD-shell"/>
</dbReference>
<dbReference type="InterPro" id="IPR050708">
    <property type="entry name" value="T6SS_VgrG/RHS"/>
</dbReference>
<feature type="transmembrane region" description="Helical" evidence="2">
    <location>
        <begin position="1386"/>
        <end position="1406"/>
    </location>
</feature>
<dbReference type="OrthoDB" id="442731at2759"/>
<dbReference type="PANTHER" id="PTHR32305:SF15">
    <property type="entry name" value="PROTEIN RHSA-RELATED"/>
    <property type="match status" value="1"/>
</dbReference>
<keyword evidence="2" id="KW-1133">Transmembrane helix</keyword>
<keyword evidence="2" id="KW-0812">Transmembrane</keyword>
<protein>
    <recommendedName>
        <fullName evidence="3">Teneurin-like YD-shell domain-containing protein</fullName>
    </recommendedName>
</protein>
<feature type="transmembrane region" description="Helical" evidence="2">
    <location>
        <begin position="1426"/>
        <end position="1446"/>
    </location>
</feature>
<keyword evidence="1" id="KW-0677">Repeat</keyword>
<keyword evidence="2" id="KW-0472">Membrane</keyword>
<dbReference type="GeneID" id="25777567"/>
<gene>
    <name evidence="4" type="ORF">TRIATDRAFT_211541</name>
</gene>
<evidence type="ECO:0000256" key="2">
    <source>
        <dbReference type="SAM" id="Phobius"/>
    </source>
</evidence>
<dbReference type="Pfam" id="PF05593">
    <property type="entry name" value="RHS_repeat"/>
    <property type="match status" value="1"/>
</dbReference>
<organism evidence="4 5">
    <name type="scientific">Hypocrea atroviridis (strain ATCC 20476 / IMI 206040)</name>
    <name type="common">Trichoderma atroviride</name>
    <dbReference type="NCBI Taxonomy" id="452589"/>
    <lineage>
        <taxon>Eukaryota</taxon>
        <taxon>Fungi</taxon>
        <taxon>Dikarya</taxon>
        <taxon>Ascomycota</taxon>
        <taxon>Pezizomycotina</taxon>
        <taxon>Sordariomycetes</taxon>
        <taxon>Hypocreomycetidae</taxon>
        <taxon>Hypocreales</taxon>
        <taxon>Hypocreaceae</taxon>
        <taxon>Trichoderma</taxon>
    </lineage>
</organism>
<comment type="caution">
    <text evidence="4">The sequence shown here is derived from an EMBL/GenBank/DDBJ whole genome shotgun (WGS) entry which is preliminary data.</text>
</comment>
<dbReference type="eggNOG" id="ENOG502QWB4">
    <property type="taxonomic scope" value="Eukaryota"/>
</dbReference>
<proteinExistence type="predicted"/>
<keyword evidence="5" id="KW-1185">Reference proteome</keyword>
<dbReference type="KEGG" id="tatv:25777567"/>
<dbReference type="Gene3D" id="2.180.10.10">
    <property type="entry name" value="RHS repeat-associated core"/>
    <property type="match status" value="1"/>
</dbReference>
<dbReference type="Pfam" id="PF25023">
    <property type="entry name" value="TEN_YD-shell"/>
    <property type="match status" value="1"/>
</dbReference>
<dbReference type="InterPro" id="IPR022385">
    <property type="entry name" value="Rhs_assc_core"/>
</dbReference>
<evidence type="ECO:0000256" key="1">
    <source>
        <dbReference type="ARBA" id="ARBA00022737"/>
    </source>
</evidence>
<accession>G9NG32</accession>
<evidence type="ECO:0000313" key="5">
    <source>
        <dbReference type="Proteomes" id="UP000005426"/>
    </source>
</evidence>
<dbReference type="NCBIfam" id="TIGR03696">
    <property type="entry name" value="Rhs_assc_core"/>
    <property type="match status" value="1"/>
</dbReference>
<dbReference type="PANTHER" id="PTHR32305">
    <property type="match status" value="1"/>
</dbReference>
<feature type="domain" description="Teneurin-like YD-shell" evidence="3">
    <location>
        <begin position="904"/>
        <end position="1329"/>
    </location>
</feature>
<feature type="transmembrane region" description="Helical" evidence="2">
    <location>
        <begin position="1364"/>
        <end position="1381"/>
    </location>
</feature>
<dbReference type="STRING" id="452589.G9NG32"/>
<dbReference type="HOGENOM" id="CLU_002146_1_0_1"/>
<dbReference type="InterPro" id="IPR031325">
    <property type="entry name" value="RHS_repeat"/>
</dbReference>
<dbReference type="EMBL" id="ABDG02000014">
    <property type="protein sequence ID" value="EHK50244.1"/>
    <property type="molecule type" value="Genomic_DNA"/>
</dbReference>
<evidence type="ECO:0000259" key="3">
    <source>
        <dbReference type="Pfam" id="PF25023"/>
    </source>
</evidence>
<dbReference type="Proteomes" id="UP000005426">
    <property type="component" value="Unassembled WGS sequence"/>
</dbReference>
<sequence>MPADKDTLYSQGVNFDSFIQDGVDPRTGQYTCSIDVYNTPAETRNCTPLKLSLGYNPLKPENIGLGKGWSFNLSSYHHRVSKTLSLSTGEHYKVKERGNNVSVRDQKLKSFHFSKKGHDEYKVVYKGGQVEILSNLNNMYKVTVPVELRAVNGRSLKLIWTRSNEQPRLSKIQEDSQYLVEFRYADHQVEIIRAPGTKEASTFTLILKDNRLVQLQLPLQHGNSQAWKFRYEDFGQFTCLSSVTSPLGLVEEVEHRADGHLLPHGAPYQAIPYVVSHISKPMNQQPPIKTIFKYSAENFLGYRSNFDWTQDEDNLYHARQEYEYSSIVQVVGGARTKYIYNKFHLILRTERQQGAKMVTQTTTYYAMGVPFELQPPQYQLPKSVRTEYLDKASKGLLSRREICNYVFDEWGNPTQTIDMNNITIDWSYYPAAETRDSDTGKVLCPADPHGFQRYMRSETITPAASLHETQIRYKRYTYLELPSVADAGYFVVVKQLECLEESRCFSSVCYAYVNQPEMRDHGRLQQEIIHLSGQKSITHDLIYCYPNPDQLTTIVTARGFDEHVIEAKTTSSLSSGLTLSKTDEEKVETQFQYDEIGRLVKATVSPGTLYETTRAYKYSLRKDSTGCILTITDANGIKTRYTTDGLQRVVLVEQQDYNSQSKGDSYSEKFRDVQRNAYNTLGQRVKTIDFDWLKNEENPTEQIQCLEYDDWGGVCKVTKGNGVVVLSLTNPIDLTHTVGIEGQGLTKTYSNAFGSPLRLERLKADGTAFSKVTYDYDGLGRRVTHKDSLDRETRYLYDSFDRIVKTIRPDDHTTESQYAAHSAALSPELIKACGKTVGEQELDGLGRITSLTVGTRTTTKTYEGSAPKPCKITMPNGNTRGFTYDPQLHYALKEQRSTDGVDVYDHDKRTTATVKLQNRFGTEIRQYLPSGLLEKESYKTSQHEIFSANHVYSMAGKFQSYRDVHGQLHDLQYDDIGRPQLLDQGKVKVAFKYDTADRLCETCVEDKETKESLTTHQRYDDFSREIERNIYHGAKKLYKIRQTFNLMDLITQRQTWDGNGTMLRKEIFQYDNHNRLVNYSCDGTQLPVDEKGHAIQEQCFTFDHFDNLVQTSTTFQDQTKNVTLYTYNNADPNQLIELTNTNSSYTDKIELEYNNNGFLTRDEQGRELRYDGQDRLSAVIDADDQILSEYQYDASGRLACQVVHGRPTYLHYRGDALIATTGDFKISYISDGKTYWGTLRHEGSENSQTQIWASDANQSILAEVDMLKPDNVRHQQYTPYGCNGAASSAITSIGFNGQWRDPVTGWYHLGNGYRVYNPVLMRFHSPDSWSPFISGEINTYAYCLSDPINRIDPSGHLSMSERDWTVMGVGIITGLSVGLLTAGAGFAIAAGVGIATGVASAVIVGIGYDLSTGKAPTAKSIGTDALYGFIGGVTGGLAGRALAVGIKSLPGSMARLLIGAKKLQNAGGSPGRGLYLDVGDIHFSQSSVSSKFKEHKSLLENILGIRNTNSVKTKSRAYPTINVTWGSIGGDKAALHRHKGSQLIPVMNVSGTYNQAWKFSVTLLQ</sequence>